<dbReference type="InterPro" id="IPR002867">
    <property type="entry name" value="IBR_dom"/>
</dbReference>
<dbReference type="EMBL" id="NBII01000004">
    <property type="protein sequence ID" value="PAV20185.1"/>
    <property type="molecule type" value="Genomic_DNA"/>
</dbReference>
<comment type="caution">
    <text evidence="7">The sequence shown here is derived from an EMBL/GenBank/DDBJ whole genome shotgun (WGS) entry which is preliminary data.</text>
</comment>
<dbReference type="GO" id="GO:0008270">
    <property type="term" value="F:zinc ion binding"/>
    <property type="evidence" value="ECO:0007669"/>
    <property type="project" value="UniProtKB-KW"/>
</dbReference>
<name>A0A286UL59_9AGAM</name>
<dbReference type="CDD" id="cd20335">
    <property type="entry name" value="BRcat_RBR"/>
    <property type="match status" value="1"/>
</dbReference>
<evidence type="ECO:0000256" key="2">
    <source>
        <dbReference type="ARBA" id="ARBA00022771"/>
    </source>
</evidence>
<keyword evidence="1" id="KW-0479">Metal-binding</keyword>
<dbReference type="Proteomes" id="UP000217199">
    <property type="component" value="Unassembled WGS sequence"/>
</dbReference>
<feature type="domain" description="IBR" evidence="6">
    <location>
        <begin position="213"/>
        <end position="270"/>
    </location>
</feature>
<evidence type="ECO:0000313" key="7">
    <source>
        <dbReference type="EMBL" id="PAV20185.1"/>
    </source>
</evidence>
<dbReference type="GO" id="GO:0004842">
    <property type="term" value="F:ubiquitin-protein transferase activity"/>
    <property type="evidence" value="ECO:0007669"/>
    <property type="project" value="InterPro"/>
</dbReference>
<gene>
    <name evidence="7" type="ORF">PNOK_0511900</name>
</gene>
<organism evidence="7 8">
    <name type="scientific">Pyrrhoderma noxium</name>
    <dbReference type="NCBI Taxonomy" id="2282107"/>
    <lineage>
        <taxon>Eukaryota</taxon>
        <taxon>Fungi</taxon>
        <taxon>Dikarya</taxon>
        <taxon>Basidiomycota</taxon>
        <taxon>Agaricomycotina</taxon>
        <taxon>Agaricomycetes</taxon>
        <taxon>Hymenochaetales</taxon>
        <taxon>Hymenochaetaceae</taxon>
        <taxon>Pyrrhoderma</taxon>
    </lineage>
</organism>
<accession>A0A286UL59</accession>
<evidence type="ECO:0000256" key="4">
    <source>
        <dbReference type="ARBA" id="ARBA00022833"/>
    </source>
</evidence>
<dbReference type="PANTHER" id="PTHR11685">
    <property type="entry name" value="RBR FAMILY RING FINGER AND IBR DOMAIN-CONTAINING"/>
    <property type="match status" value="1"/>
</dbReference>
<keyword evidence="3" id="KW-0833">Ubl conjugation pathway</keyword>
<evidence type="ECO:0000259" key="6">
    <source>
        <dbReference type="Pfam" id="PF01485"/>
    </source>
</evidence>
<reference evidence="7 8" key="1">
    <citation type="journal article" date="2017" name="Mol. Ecol.">
        <title>Comparative and population genomic landscape of Phellinus noxius: A hypervariable fungus causing root rot in trees.</title>
        <authorList>
            <person name="Chung C.L."/>
            <person name="Lee T.J."/>
            <person name="Akiba M."/>
            <person name="Lee H.H."/>
            <person name="Kuo T.H."/>
            <person name="Liu D."/>
            <person name="Ke H.M."/>
            <person name="Yokoi T."/>
            <person name="Roa M.B."/>
            <person name="Lu M.J."/>
            <person name="Chang Y.Y."/>
            <person name="Ann P.J."/>
            <person name="Tsai J.N."/>
            <person name="Chen C.Y."/>
            <person name="Tzean S.S."/>
            <person name="Ota Y."/>
            <person name="Hattori T."/>
            <person name="Sahashi N."/>
            <person name="Liou R.F."/>
            <person name="Kikuchi T."/>
            <person name="Tsai I.J."/>
        </authorList>
    </citation>
    <scope>NUCLEOTIDE SEQUENCE [LARGE SCALE GENOMIC DNA]</scope>
    <source>
        <strain evidence="7 8">FFPRI411160</strain>
    </source>
</reference>
<dbReference type="Pfam" id="PF01485">
    <property type="entry name" value="IBR"/>
    <property type="match status" value="1"/>
</dbReference>
<dbReference type="AlphaFoldDB" id="A0A286UL59"/>
<evidence type="ECO:0000256" key="3">
    <source>
        <dbReference type="ARBA" id="ARBA00022786"/>
    </source>
</evidence>
<keyword evidence="4" id="KW-0862">Zinc</keyword>
<evidence type="ECO:0000256" key="5">
    <source>
        <dbReference type="SAM" id="MobiDB-lite"/>
    </source>
</evidence>
<dbReference type="SUPFAM" id="SSF57850">
    <property type="entry name" value="RING/U-box"/>
    <property type="match status" value="2"/>
</dbReference>
<evidence type="ECO:0000313" key="8">
    <source>
        <dbReference type="Proteomes" id="UP000217199"/>
    </source>
</evidence>
<dbReference type="Gene3D" id="1.20.120.1750">
    <property type="match status" value="1"/>
</dbReference>
<dbReference type="Gene3D" id="3.30.40.10">
    <property type="entry name" value="Zinc/RING finger domain, C3HC4 (zinc finger)"/>
    <property type="match status" value="1"/>
</dbReference>
<dbReference type="STRING" id="2282107.A0A286UL59"/>
<dbReference type="GO" id="GO:0016567">
    <property type="term" value="P:protein ubiquitination"/>
    <property type="evidence" value="ECO:0007669"/>
    <property type="project" value="InterPro"/>
</dbReference>
<feature type="region of interest" description="Disordered" evidence="5">
    <location>
        <begin position="1"/>
        <end position="40"/>
    </location>
</feature>
<dbReference type="InterPro" id="IPR013083">
    <property type="entry name" value="Znf_RING/FYVE/PHD"/>
</dbReference>
<dbReference type="InterPro" id="IPR031127">
    <property type="entry name" value="E3_UB_ligase_RBR"/>
</dbReference>
<protein>
    <submittedName>
        <fullName evidence="7">IBR finger</fullName>
    </submittedName>
</protein>
<keyword evidence="2" id="KW-0863">Zinc-finger</keyword>
<dbReference type="OrthoDB" id="9977870at2759"/>
<feature type="compositionally biased region" description="Polar residues" evidence="5">
    <location>
        <begin position="1"/>
        <end position="13"/>
    </location>
</feature>
<keyword evidence="8" id="KW-1185">Reference proteome</keyword>
<proteinExistence type="predicted"/>
<evidence type="ECO:0000256" key="1">
    <source>
        <dbReference type="ARBA" id="ARBA00022723"/>
    </source>
</evidence>
<dbReference type="InParanoid" id="A0A286UL59"/>
<sequence length="400" mass="45061">MSTPPSSSRNEGSIVSLLSFDGPGSSSQSRNDNGIRGGCRAGDEAVISTTTEGTSVEESQPNERFLHVIYLGGPSQQQSLGRNTEVPPNEEGNNREHGGFLFLHIGVLPPPFIHRDHRWQAHERTPFAHGMREARRRSMRHDFNPVDMKKCALCLEWITGKPYKLECGHWYDISCLKDMFQSNVDDERLFPPRCCNTTIPLQIVDNALAPHLKELYRRKIVEYSTPERLYCSNSDCRHFIGPRQFAAEPKVCPECETSTCARCTGPAHDLSRRCKPDKAMRAALLLGQKEGWQRCPGCRTLIMRNGGCLHISCRCDSNDVFNTPFTLIVTPLLLSHASTLSPTVELNLFVTDFHTSPCQLNDYSNISKGSYALIQIQHFCRGSSIDFKLPDPRYHLEPQQ</sequence>